<feature type="chain" id="PRO_5040343158" description="EGF-like domain-containing protein" evidence="4">
    <location>
        <begin position="19"/>
        <end position="309"/>
    </location>
</feature>
<accession>A0A9Q1GS79</accession>
<comment type="caution">
    <text evidence="3">Lacks conserved residue(s) required for the propagation of feature annotation.</text>
</comment>
<evidence type="ECO:0000256" key="1">
    <source>
        <dbReference type="ARBA" id="ARBA00004167"/>
    </source>
</evidence>
<dbReference type="OrthoDB" id="4062651at2759"/>
<evidence type="ECO:0000259" key="5">
    <source>
        <dbReference type="PROSITE" id="PS50026"/>
    </source>
</evidence>
<keyword evidence="7" id="KW-1185">Reference proteome</keyword>
<gene>
    <name evidence="6" type="ORF">Cgig2_030690</name>
</gene>
<dbReference type="Proteomes" id="UP001153076">
    <property type="component" value="Unassembled WGS sequence"/>
</dbReference>
<comment type="subcellular location">
    <subcellularLocation>
        <location evidence="1">Membrane</location>
        <topology evidence="1">Single-pass membrane protein</topology>
    </subcellularLocation>
</comment>
<evidence type="ECO:0000256" key="4">
    <source>
        <dbReference type="SAM" id="SignalP"/>
    </source>
</evidence>
<dbReference type="Pfam" id="PF13947">
    <property type="entry name" value="GUB_WAK_bind"/>
    <property type="match status" value="1"/>
</dbReference>
<name>A0A9Q1GS79_9CARY</name>
<comment type="caution">
    <text evidence="6">The sequence shown here is derived from an EMBL/GenBank/DDBJ whole genome shotgun (WGS) entry which is preliminary data.</text>
</comment>
<evidence type="ECO:0000313" key="7">
    <source>
        <dbReference type="Proteomes" id="UP001153076"/>
    </source>
</evidence>
<dbReference type="AlphaFoldDB" id="A0A9Q1GS79"/>
<dbReference type="EMBL" id="JAKOGI010001670">
    <property type="protein sequence ID" value="KAJ8424482.1"/>
    <property type="molecule type" value="Genomic_DNA"/>
</dbReference>
<dbReference type="InterPro" id="IPR025287">
    <property type="entry name" value="WAK_GUB"/>
</dbReference>
<evidence type="ECO:0000256" key="3">
    <source>
        <dbReference type="PROSITE-ProRule" id="PRU00076"/>
    </source>
</evidence>
<evidence type="ECO:0000313" key="6">
    <source>
        <dbReference type="EMBL" id="KAJ8424482.1"/>
    </source>
</evidence>
<dbReference type="PROSITE" id="PS50026">
    <property type="entry name" value="EGF_3"/>
    <property type="match status" value="1"/>
</dbReference>
<dbReference type="PANTHER" id="PTHR33491">
    <property type="entry name" value="OSJNBA0016N04.9 PROTEIN"/>
    <property type="match status" value="1"/>
</dbReference>
<organism evidence="6 7">
    <name type="scientific">Carnegiea gigantea</name>
    <dbReference type="NCBI Taxonomy" id="171969"/>
    <lineage>
        <taxon>Eukaryota</taxon>
        <taxon>Viridiplantae</taxon>
        <taxon>Streptophyta</taxon>
        <taxon>Embryophyta</taxon>
        <taxon>Tracheophyta</taxon>
        <taxon>Spermatophyta</taxon>
        <taxon>Magnoliopsida</taxon>
        <taxon>eudicotyledons</taxon>
        <taxon>Gunneridae</taxon>
        <taxon>Pentapetalae</taxon>
        <taxon>Caryophyllales</taxon>
        <taxon>Cactineae</taxon>
        <taxon>Cactaceae</taxon>
        <taxon>Cactoideae</taxon>
        <taxon>Echinocereeae</taxon>
        <taxon>Carnegiea</taxon>
    </lineage>
</organism>
<sequence length="309" mass="33212">MNLPWLLLLFSSVSTSCAIITTSKAPNSISKPSCPQQCGNLTIPYPFGMGPECSTSTNSAPYFSILCNTSNNPPKAFPTIPFVIGCDDFALVTATSGTTSEGNKQHYSVGCLTLCSDQSQVVANFCSQWVAVLWNFSSSLRDHTGSPPVVSFQLCGYAFLAGGDRFSFGRASDFVGETVIGRERYGVPLVLDWVAGNFHSTTGNSTTCKEAKKDMKTYACQANSQCKDFYRGGYHCNCLPGYEGNPYLEPGCTVTVAPAQMDIMVTDINLGLVAQRTQIRPSGPSLLVILYDSGSPFNHINVTDCIIAL</sequence>
<keyword evidence="3" id="KW-0245">EGF-like domain</keyword>
<dbReference type="InterPro" id="IPR000742">
    <property type="entry name" value="EGF"/>
</dbReference>
<dbReference type="CDD" id="cd00054">
    <property type="entry name" value="EGF_CA"/>
    <property type="match status" value="1"/>
</dbReference>
<feature type="domain" description="EGF-like" evidence="5">
    <location>
        <begin position="204"/>
        <end position="253"/>
    </location>
</feature>
<proteinExistence type="predicted"/>
<protein>
    <recommendedName>
        <fullName evidence="5">EGF-like domain-containing protein</fullName>
    </recommendedName>
</protein>
<reference evidence="6" key="1">
    <citation type="submission" date="2022-04" db="EMBL/GenBank/DDBJ databases">
        <title>Carnegiea gigantea Genome sequencing and assembly v2.</title>
        <authorList>
            <person name="Copetti D."/>
            <person name="Sanderson M.J."/>
            <person name="Burquez A."/>
            <person name="Wojciechowski M.F."/>
        </authorList>
    </citation>
    <scope>NUCLEOTIDE SEQUENCE</scope>
    <source>
        <strain evidence="6">SGP5-SGP5p</strain>
        <tissue evidence="6">Aerial part</tissue>
    </source>
</reference>
<feature type="signal peptide" evidence="4">
    <location>
        <begin position="1"/>
        <end position="18"/>
    </location>
</feature>
<keyword evidence="2 4" id="KW-0732">Signal</keyword>
<evidence type="ECO:0000256" key="2">
    <source>
        <dbReference type="ARBA" id="ARBA00022729"/>
    </source>
</evidence>